<comment type="caution">
    <text evidence="2">The sequence shown here is derived from an EMBL/GenBank/DDBJ whole genome shotgun (WGS) entry which is preliminary data.</text>
</comment>
<sequence>MEPWSKPTIKFLRRSCLVPLLKSPDEADLNFIRLPPLLCQRRCIAFNASTPGLSGDTPGARIPATRCSLPRRRPFRGTRLRNVLRQRCQRVPVRDLKRRVPCPVANPVVFGRELAAGKSILGPCRHLARWRARAAELWMRSNA</sequence>
<evidence type="ECO:0000313" key="3">
    <source>
        <dbReference type="Proteomes" id="UP000636800"/>
    </source>
</evidence>
<organism evidence="2 4">
    <name type="scientific">Vanilla planifolia</name>
    <name type="common">Vanilla</name>
    <dbReference type="NCBI Taxonomy" id="51239"/>
    <lineage>
        <taxon>Eukaryota</taxon>
        <taxon>Viridiplantae</taxon>
        <taxon>Streptophyta</taxon>
        <taxon>Embryophyta</taxon>
        <taxon>Tracheophyta</taxon>
        <taxon>Spermatophyta</taxon>
        <taxon>Magnoliopsida</taxon>
        <taxon>Liliopsida</taxon>
        <taxon>Asparagales</taxon>
        <taxon>Orchidaceae</taxon>
        <taxon>Vanilloideae</taxon>
        <taxon>Vanilleae</taxon>
        <taxon>Vanilla</taxon>
    </lineage>
</organism>
<evidence type="ECO:0000313" key="4">
    <source>
        <dbReference type="Proteomes" id="UP000639772"/>
    </source>
</evidence>
<accession>A0A835U1L6</accession>
<dbReference type="EMBL" id="JADCNM010000617">
    <property type="protein sequence ID" value="KAG0446094.1"/>
    <property type="molecule type" value="Genomic_DNA"/>
</dbReference>
<dbReference type="Proteomes" id="UP000636800">
    <property type="component" value="Unassembled WGS sequence"/>
</dbReference>
<dbReference type="AlphaFoldDB" id="A0A835U1L6"/>
<protein>
    <submittedName>
        <fullName evidence="2">Uncharacterized protein</fullName>
    </submittedName>
</protein>
<proteinExistence type="predicted"/>
<reference evidence="3 4" key="1">
    <citation type="journal article" date="2020" name="Nat. Food">
        <title>A phased Vanilla planifolia genome enables genetic improvement of flavour and production.</title>
        <authorList>
            <person name="Hasing T."/>
            <person name="Tang H."/>
            <person name="Brym M."/>
            <person name="Khazi F."/>
            <person name="Huang T."/>
            <person name="Chambers A.H."/>
        </authorList>
    </citation>
    <scope>NUCLEOTIDE SEQUENCE [LARGE SCALE GENOMIC DNA]</scope>
    <source>
        <tissue evidence="2">Leaf</tissue>
    </source>
</reference>
<name>A0A835U1L6_VANPL</name>
<dbReference type="EMBL" id="JADCNL010000616">
    <property type="protein sequence ID" value="KAG0446091.1"/>
    <property type="molecule type" value="Genomic_DNA"/>
</dbReference>
<keyword evidence="3" id="KW-1185">Reference proteome</keyword>
<gene>
    <name evidence="1" type="ORF">HPP92_029001</name>
    <name evidence="2" type="ORF">HPP92_029013</name>
</gene>
<evidence type="ECO:0000313" key="1">
    <source>
        <dbReference type="EMBL" id="KAG0446091.1"/>
    </source>
</evidence>
<dbReference type="Proteomes" id="UP000639772">
    <property type="component" value="Unassembled WGS sequence"/>
</dbReference>
<evidence type="ECO:0000313" key="2">
    <source>
        <dbReference type="EMBL" id="KAG0446094.1"/>
    </source>
</evidence>